<dbReference type="GO" id="GO:0005886">
    <property type="term" value="C:plasma membrane"/>
    <property type="evidence" value="ECO:0007669"/>
    <property type="project" value="TreeGrafter"/>
</dbReference>
<protein>
    <recommendedName>
        <fullName evidence="9">Inner membrane protein YbhL</fullName>
    </recommendedName>
</protein>
<evidence type="ECO:0000256" key="1">
    <source>
        <dbReference type="ARBA" id="ARBA00004141"/>
    </source>
</evidence>
<name>A0A212L9K6_9BACT</name>
<evidence type="ECO:0000256" key="2">
    <source>
        <dbReference type="ARBA" id="ARBA00010350"/>
    </source>
</evidence>
<organism evidence="8">
    <name type="scientific">uncultured Desulfovibrio sp</name>
    <dbReference type="NCBI Taxonomy" id="167968"/>
    <lineage>
        <taxon>Bacteria</taxon>
        <taxon>Pseudomonadati</taxon>
        <taxon>Thermodesulfobacteriota</taxon>
        <taxon>Desulfovibrionia</taxon>
        <taxon>Desulfovibrionales</taxon>
        <taxon>Desulfovibrionaceae</taxon>
        <taxon>Desulfovibrio</taxon>
        <taxon>environmental samples</taxon>
    </lineage>
</organism>
<evidence type="ECO:0000313" key="8">
    <source>
        <dbReference type="EMBL" id="SCM74009.1"/>
    </source>
</evidence>
<evidence type="ECO:0000256" key="6">
    <source>
        <dbReference type="RuleBase" id="RU004379"/>
    </source>
</evidence>
<dbReference type="EMBL" id="FMJC01000002">
    <property type="protein sequence ID" value="SCM74009.1"/>
    <property type="molecule type" value="Genomic_DNA"/>
</dbReference>
<feature type="transmembrane region" description="Helical" evidence="6">
    <location>
        <begin position="200"/>
        <end position="219"/>
    </location>
</feature>
<evidence type="ECO:0000256" key="3">
    <source>
        <dbReference type="ARBA" id="ARBA00022692"/>
    </source>
</evidence>
<dbReference type="InterPro" id="IPR006214">
    <property type="entry name" value="Bax_inhibitor_1-related"/>
</dbReference>
<comment type="similarity">
    <text evidence="2 6">Belongs to the BI1 family.</text>
</comment>
<feature type="region of interest" description="Disordered" evidence="7">
    <location>
        <begin position="1"/>
        <end position="20"/>
    </location>
</feature>
<feature type="transmembrane region" description="Helical" evidence="6">
    <location>
        <begin position="57"/>
        <end position="76"/>
    </location>
</feature>
<dbReference type="AlphaFoldDB" id="A0A212L9K6"/>
<feature type="transmembrane region" description="Helical" evidence="6">
    <location>
        <begin position="148"/>
        <end position="165"/>
    </location>
</feature>
<keyword evidence="4 6" id="KW-1133">Transmembrane helix</keyword>
<proteinExistence type="inferred from homology"/>
<evidence type="ECO:0000256" key="7">
    <source>
        <dbReference type="SAM" id="MobiDB-lite"/>
    </source>
</evidence>
<keyword evidence="5 6" id="KW-0472">Membrane</keyword>
<comment type="subcellular location">
    <subcellularLocation>
        <location evidence="1">Membrane</location>
        <topology evidence="1">Multi-pass membrane protein</topology>
    </subcellularLocation>
</comment>
<evidence type="ECO:0008006" key="9">
    <source>
        <dbReference type="Google" id="ProtNLM"/>
    </source>
</evidence>
<reference evidence="8" key="1">
    <citation type="submission" date="2016-08" db="EMBL/GenBank/DDBJ databases">
        <authorList>
            <person name="Seilhamer J.J."/>
        </authorList>
    </citation>
    <scope>NUCLEOTIDE SEQUENCE</scope>
    <source>
        <strain evidence="8">86-1</strain>
    </source>
</reference>
<evidence type="ECO:0000256" key="4">
    <source>
        <dbReference type="ARBA" id="ARBA00022989"/>
    </source>
</evidence>
<dbReference type="PANTHER" id="PTHR23291:SF50">
    <property type="entry name" value="PROTEIN LIFEGUARD 4"/>
    <property type="match status" value="1"/>
</dbReference>
<dbReference type="CDD" id="cd10432">
    <property type="entry name" value="BI-1-like_bacterial"/>
    <property type="match status" value="1"/>
</dbReference>
<feature type="transmembrane region" description="Helical" evidence="6">
    <location>
        <begin position="172"/>
        <end position="194"/>
    </location>
</feature>
<accession>A0A212L9K6</accession>
<gene>
    <name evidence="8" type="primary">ybhL</name>
    <name evidence="8" type="ORF">KL86DES1_21677</name>
</gene>
<feature type="transmembrane region" description="Helical" evidence="6">
    <location>
        <begin position="122"/>
        <end position="142"/>
    </location>
</feature>
<dbReference type="Pfam" id="PF01027">
    <property type="entry name" value="Bax1-I"/>
    <property type="match status" value="1"/>
</dbReference>
<feature type="transmembrane region" description="Helical" evidence="6">
    <location>
        <begin position="88"/>
        <end position="110"/>
    </location>
</feature>
<keyword evidence="3 6" id="KW-0812">Transmembrane</keyword>
<evidence type="ECO:0000256" key="5">
    <source>
        <dbReference type="ARBA" id="ARBA00023136"/>
    </source>
</evidence>
<feature type="transmembrane region" description="Helical" evidence="6">
    <location>
        <begin position="240"/>
        <end position="263"/>
    </location>
</feature>
<sequence length="268" mass="28839">MSGMQRNHPHGSAVRQSVEECRGRSGFNSFSEDIMLNTRSVAQSGVSSVASIYMRQVYQWMTVGLGVTTLMAWFVASTPAVQQVIFGNSLIMIALIVAQFGLVIAISAAVHKMSGGTATGLFLLYSALTGATLSSIFVIYPIASITNAFLVTTGTFLAMTVYGTVTKRDLTAMGSFLFMGLIGIVIAMVVNIFLKSAMMDFVVSCLGVLIFTGLTAYDTQKLRRFGESAPLDDATAVRRGAILGALTLYLDFINLFLMLLRLFGGNRN</sequence>
<dbReference type="PANTHER" id="PTHR23291">
    <property type="entry name" value="BAX INHIBITOR-RELATED"/>
    <property type="match status" value="1"/>
</dbReference>